<dbReference type="PANTHER" id="PTHR31008:SF2">
    <property type="entry name" value="COP1-INTERACTING PROTEIN-LIKE PROTEIN"/>
    <property type="match status" value="1"/>
</dbReference>
<feature type="compositionally biased region" description="Polar residues" evidence="1">
    <location>
        <begin position="707"/>
        <end position="719"/>
    </location>
</feature>
<dbReference type="Proteomes" id="UP000306102">
    <property type="component" value="Unassembled WGS sequence"/>
</dbReference>
<feature type="compositionally biased region" description="Polar residues" evidence="1">
    <location>
        <begin position="889"/>
        <end position="909"/>
    </location>
</feature>
<feature type="compositionally biased region" description="Basic and acidic residues" evidence="1">
    <location>
        <begin position="396"/>
        <end position="406"/>
    </location>
</feature>
<dbReference type="EMBL" id="SDRB02005404">
    <property type="protein sequence ID" value="THG14320.1"/>
    <property type="molecule type" value="Genomic_DNA"/>
</dbReference>
<evidence type="ECO:0000256" key="1">
    <source>
        <dbReference type="SAM" id="MobiDB-lite"/>
    </source>
</evidence>
<feature type="region of interest" description="Disordered" evidence="1">
    <location>
        <begin position="1040"/>
        <end position="1064"/>
    </location>
</feature>
<name>A0A4S4EDB3_CAMSN</name>
<feature type="compositionally biased region" description="Polar residues" evidence="1">
    <location>
        <begin position="1040"/>
        <end position="1053"/>
    </location>
</feature>
<feature type="compositionally biased region" description="Polar residues" evidence="1">
    <location>
        <begin position="443"/>
        <end position="458"/>
    </location>
</feature>
<organism evidence="2 3">
    <name type="scientific">Camellia sinensis var. sinensis</name>
    <name type="common">China tea</name>
    <dbReference type="NCBI Taxonomy" id="542762"/>
    <lineage>
        <taxon>Eukaryota</taxon>
        <taxon>Viridiplantae</taxon>
        <taxon>Streptophyta</taxon>
        <taxon>Embryophyta</taxon>
        <taxon>Tracheophyta</taxon>
        <taxon>Spermatophyta</taxon>
        <taxon>Magnoliopsida</taxon>
        <taxon>eudicotyledons</taxon>
        <taxon>Gunneridae</taxon>
        <taxon>Pentapetalae</taxon>
        <taxon>asterids</taxon>
        <taxon>Ericales</taxon>
        <taxon>Theaceae</taxon>
        <taxon>Camellia</taxon>
    </lineage>
</organism>
<feature type="compositionally biased region" description="Basic residues" evidence="1">
    <location>
        <begin position="772"/>
        <end position="781"/>
    </location>
</feature>
<accession>A0A4S4EDB3</accession>
<protein>
    <recommendedName>
        <fullName evidence="4">COP1-interacting protein 7</fullName>
    </recommendedName>
</protein>
<reference evidence="2 3" key="1">
    <citation type="journal article" date="2018" name="Proc. Natl. Acad. Sci. U.S.A.">
        <title>Draft genome sequence of Camellia sinensis var. sinensis provides insights into the evolution of the tea genome and tea quality.</title>
        <authorList>
            <person name="Wei C."/>
            <person name="Yang H."/>
            <person name="Wang S."/>
            <person name="Zhao J."/>
            <person name="Liu C."/>
            <person name="Gao L."/>
            <person name="Xia E."/>
            <person name="Lu Y."/>
            <person name="Tai Y."/>
            <person name="She G."/>
            <person name="Sun J."/>
            <person name="Cao H."/>
            <person name="Tong W."/>
            <person name="Gao Q."/>
            <person name="Li Y."/>
            <person name="Deng W."/>
            <person name="Jiang X."/>
            <person name="Wang W."/>
            <person name="Chen Q."/>
            <person name="Zhang S."/>
            <person name="Li H."/>
            <person name="Wu J."/>
            <person name="Wang P."/>
            <person name="Li P."/>
            <person name="Shi C."/>
            <person name="Zheng F."/>
            <person name="Jian J."/>
            <person name="Huang B."/>
            <person name="Shan D."/>
            <person name="Shi M."/>
            <person name="Fang C."/>
            <person name="Yue Y."/>
            <person name="Li F."/>
            <person name="Li D."/>
            <person name="Wei S."/>
            <person name="Han B."/>
            <person name="Jiang C."/>
            <person name="Yin Y."/>
            <person name="Xia T."/>
            <person name="Zhang Z."/>
            <person name="Bennetzen J.L."/>
            <person name="Zhao S."/>
            <person name="Wan X."/>
        </authorList>
    </citation>
    <scope>NUCLEOTIDE SEQUENCE [LARGE SCALE GENOMIC DNA]</scope>
    <source>
        <strain evidence="3">cv. Shuchazao</strain>
        <tissue evidence="2">Leaf</tissue>
    </source>
</reference>
<keyword evidence="3" id="KW-1185">Reference proteome</keyword>
<feature type="region of interest" description="Disordered" evidence="1">
    <location>
        <begin position="443"/>
        <end position="495"/>
    </location>
</feature>
<feature type="compositionally biased region" description="Basic and acidic residues" evidence="1">
    <location>
        <begin position="782"/>
        <end position="793"/>
    </location>
</feature>
<evidence type="ECO:0000313" key="2">
    <source>
        <dbReference type="EMBL" id="THG14320.1"/>
    </source>
</evidence>
<feature type="region of interest" description="Disordered" evidence="1">
    <location>
        <begin position="366"/>
        <end position="429"/>
    </location>
</feature>
<evidence type="ECO:0000313" key="3">
    <source>
        <dbReference type="Proteomes" id="UP000306102"/>
    </source>
</evidence>
<evidence type="ECO:0008006" key="4">
    <source>
        <dbReference type="Google" id="ProtNLM"/>
    </source>
</evidence>
<feature type="region of interest" description="Disordered" evidence="1">
    <location>
        <begin position="846"/>
        <end position="971"/>
    </location>
</feature>
<feature type="region of interest" description="Disordered" evidence="1">
    <location>
        <begin position="707"/>
        <end position="728"/>
    </location>
</feature>
<feature type="compositionally biased region" description="Polar residues" evidence="1">
    <location>
        <begin position="1251"/>
        <end position="1268"/>
    </location>
</feature>
<dbReference type="STRING" id="542762.A0A4S4EDB3"/>
<feature type="compositionally biased region" description="Basic and acidic residues" evidence="1">
    <location>
        <begin position="1054"/>
        <end position="1064"/>
    </location>
</feature>
<feature type="compositionally biased region" description="Polar residues" evidence="1">
    <location>
        <begin position="855"/>
        <end position="865"/>
    </location>
</feature>
<gene>
    <name evidence="2" type="ORF">TEA_015988</name>
</gene>
<feature type="compositionally biased region" description="Polar residues" evidence="1">
    <location>
        <begin position="1277"/>
        <end position="1305"/>
    </location>
</feature>
<dbReference type="PANTHER" id="PTHR31008">
    <property type="entry name" value="COP1-INTERACTING PROTEIN-RELATED"/>
    <property type="match status" value="1"/>
</dbReference>
<comment type="caution">
    <text evidence="2">The sequence shown here is derived from an EMBL/GenBank/DDBJ whole genome shotgun (WGS) entry which is preliminary data.</text>
</comment>
<feature type="region of interest" description="Disordered" evidence="1">
    <location>
        <begin position="1247"/>
        <end position="1327"/>
    </location>
</feature>
<feature type="region of interest" description="Disordered" evidence="1">
    <location>
        <begin position="768"/>
        <end position="811"/>
    </location>
</feature>
<sequence>MKSSSRLDSAIFQLTPTRTRCDLIISANGKTVKIASGLLNPFLAHLKTAQDQIAKGGYSILLEPEPGNDRTWFTKGTVERFVRFVSTPEILERVYTIESEILQIEEAIVIQRNNDMGLSTVEDKHAKPVGSSEGDKTVTDANEERAIVLYKPDSHPPEANGSIAQEGNSKVQLLKVLETRKSVLQKEQGMAFARAVAAGFDIDHMAPLVSFAECFGASRLMDACSRFVDLWKGKHETGQWLEIEAAEAMSNRSDFSAINASGIMLSSMANKQNESHGDLASEDNGQAAIDASAEETRPMDHQVPVGQQGYFQGPFPHPMFPPWPVQSPPGALPVFQPYPVQGMPYYQSYPGNGPFYQPPYPPMEDSRFNVGYGAGQKKHTMDSRDSNVESEAWEMDATKTRSHGDSELESEASQSWGPQKKAGRSGKKKSGMVVIRNINYITSKGKNSSGNESQSASDSETDKEAGDFQVSAPDRMHKNSLSSKRKGGHESNLSDKEEIIYEKETNGGHWQAFENFLLRDNDEHNHAADQGMFALEKNVKNKRRQNTVGDDPLAVVGRDSVEAQDGRITEFHKASGNMARMLRASNDEGLISRGEGHYGDGIGSTDDQMDIQFTETNRRKVLYRNNANDDFMIVGRENQSHFLSSSDPLVVNGFTHATNNLDGSSPQDMIDESFIVPFRSMSLDHVGTNDRTAIDMDFELPSTMQRSEYSSNRTGNQISYEPDDLSFMPERGTEKMTTGYDPALDYEMQAHVEDAASLDNRNKEVVVDVKQGSKKSGKDRKSKFAPDALDKKTVGPIRKGKTSKMSPLDDARARAEKLRAFKADLQKMKKEKEEEDRKRLEALKMEREKRIAAKGNSTVQLASSQKTRKQLPTKLALSSVKGTKFSDSEPGSSSPLQRSKIRTASTGSSEPHKASKSNKSSNGSHLPGNRLTRSVSSLPEPRKENSDITPDPKVPMARIRRLSEPKQVSSPYVALVKSRGAELVSKLSNEPERKDISDIINLDKSKAATLPELKIRTSKGPLDVGRNTSAPKEMTQKVNVKKSSLTSGSAELNRNNDHHAHQSDVDDKPVIDKTVVMLECEKPSFPIVHPSQENMGVQKERYDNHDNLEKTDVMSEYAAIRAPASPMEGVDIEPIQSQLQEQPRVYEVTTSYAENEPPNSSSMYSAEKPYQAPLARLSSLEDPCTDNSVYGKAPSTNLETATMGVETAKAQVSGFENLKLEKIPEVLEKPQVKVSPKGFRRLLKFGKKSHSSTAGEHSVESDNVSVSGSEVDGKATNAASSSEVHTLKNLISQDETPTSGATSQKSSRHFSILSPFRSKTSEKKSTT</sequence>
<proteinExistence type="predicted"/>